<feature type="region of interest" description="Disordered" evidence="2">
    <location>
        <begin position="32"/>
        <end position="53"/>
    </location>
</feature>
<gene>
    <name evidence="5" type="ORF">D1610_08900</name>
</gene>
<evidence type="ECO:0000259" key="4">
    <source>
        <dbReference type="Pfam" id="PF20434"/>
    </source>
</evidence>
<keyword evidence="3" id="KW-0732">Signal</keyword>
<dbReference type="PANTHER" id="PTHR48081:SF6">
    <property type="entry name" value="PEPTIDASE S9 PROLYL OLIGOPEPTIDASE CATALYTIC DOMAIN-CONTAINING PROTEIN"/>
    <property type="match status" value="1"/>
</dbReference>
<organism evidence="5 6">
    <name type="scientific">Sphingomonas gilva</name>
    <dbReference type="NCBI Taxonomy" id="2305907"/>
    <lineage>
        <taxon>Bacteria</taxon>
        <taxon>Pseudomonadati</taxon>
        <taxon>Pseudomonadota</taxon>
        <taxon>Alphaproteobacteria</taxon>
        <taxon>Sphingomonadales</taxon>
        <taxon>Sphingomonadaceae</taxon>
        <taxon>Sphingomonas</taxon>
    </lineage>
</organism>
<evidence type="ECO:0000313" key="5">
    <source>
        <dbReference type="EMBL" id="RHW17565.1"/>
    </source>
</evidence>
<dbReference type="Gene3D" id="3.40.50.1820">
    <property type="entry name" value="alpha/beta hydrolase"/>
    <property type="match status" value="1"/>
</dbReference>
<keyword evidence="1 5" id="KW-0378">Hydrolase</keyword>
<reference evidence="5 6" key="1">
    <citation type="submission" date="2018-08" db="EMBL/GenBank/DDBJ databases">
        <title>The multiple taxonomic identification of Sphingomonas gilva.</title>
        <authorList>
            <person name="Zhu D."/>
            <person name="Zheng S."/>
        </authorList>
    </citation>
    <scope>NUCLEOTIDE SEQUENCE [LARGE SCALE GENOMIC DNA]</scope>
    <source>
        <strain evidence="5 6">ZDH117</strain>
    </source>
</reference>
<proteinExistence type="predicted"/>
<comment type="caution">
    <text evidence="5">The sequence shown here is derived from an EMBL/GenBank/DDBJ whole genome shotgun (WGS) entry which is preliminary data.</text>
</comment>
<evidence type="ECO:0000313" key="6">
    <source>
        <dbReference type="Proteomes" id="UP000266693"/>
    </source>
</evidence>
<dbReference type="InterPro" id="IPR049492">
    <property type="entry name" value="BD-FAE-like_dom"/>
</dbReference>
<feature type="signal peptide" evidence="3">
    <location>
        <begin position="1"/>
        <end position="18"/>
    </location>
</feature>
<name>A0A396S2F9_9SPHN</name>
<feature type="domain" description="BD-FAE-like" evidence="4">
    <location>
        <begin position="64"/>
        <end position="256"/>
    </location>
</feature>
<accession>A0A396S2F9</accession>
<dbReference type="Pfam" id="PF20434">
    <property type="entry name" value="BD-FAE"/>
    <property type="match status" value="1"/>
</dbReference>
<evidence type="ECO:0000256" key="3">
    <source>
        <dbReference type="SAM" id="SignalP"/>
    </source>
</evidence>
<dbReference type="OrthoDB" id="9771666at2"/>
<dbReference type="AlphaFoldDB" id="A0A396S2F9"/>
<evidence type="ECO:0000256" key="1">
    <source>
        <dbReference type="ARBA" id="ARBA00022801"/>
    </source>
</evidence>
<keyword evidence="6" id="KW-1185">Reference proteome</keyword>
<dbReference type="Proteomes" id="UP000266693">
    <property type="component" value="Unassembled WGS sequence"/>
</dbReference>
<dbReference type="PANTHER" id="PTHR48081">
    <property type="entry name" value="AB HYDROLASE SUPERFAMILY PROTEIN C4A8.06C"/>
    <property type="match status" value="1"/>
</dbReference>
<dbReference type="SUPFAM" id="SSF53474">
    <property type="entry name" value="alpha/beta-Hydrolases"/>
    <property type="match status" value="1"/>
</dbReference>
<dbReference type="GO" id="GO:0016787">
    <property type="term" value="F:hydrolase activity"/>
    <property type="evidence" value="ECO:0007669"/>
    <property type="project" value="UniProtKB-KW"/>
</dbReference>
<sequence>MLRWLAVLAALIAAPAAAQETIEAEIVKLWPGAPPGHGRPNGPEKVGASDSAKGAVTNVTEPRMEIYRPAKPNGAAALVIGGGGYFRIQIGSAARPVARTLLARGVTVAVLYYRLPGDGWNADAPFQDGQRAMRLLRADAKRLGIDPKRIGAIGSSAGGHLAGILATRGAHDFYPRIDTVDAQPATPNFAGLIYPVVSMRAPIDTTRTKRELDELPNYRDAYSVEAHVTADTPPIFLAHSADDPIAHVDHSLRLFAAMQAAKRPAELHVFQTGGHSWGLGKPGTPVAEWPRLLINWAGANGWF</sequence>
<feature type="chain" id="PRO_5017361550" evidence="3">
    <location>
        <begin position="19"/>
        <end position="303"/>
    </location>
</feature>
<evidence type="ECO:0000256" key="2">
    <source>
        <dbReference type="SAM" id="MobiDB-lite"/>
    </source>
</evidence>
<protein>
    <submittedName>
        <fullName evidence="5">Alpha/beta hydrolase</fullName>
    </submittedName>
</protein>
<dbReference type="RefSeq" id="WP_118863830.1">
    <property type="nucleotide sequence ID" value="NZ_QWLV01000003.1"/>
</dbReference>
<dbReference type="InterPro" id="IPR050300">
    <property type="entry name" value="GDXG_lipolytic_enzyme"/>
</dbReference>
<dbReference type="InterPro" id="IPR029058">
    <property type="entry name" value="AB_hydrolase_fold"/>
</dbReference>
<dbReference type="EMBL" id="QWLV01000003">
    <property type="protein sequence ID" value="RHW17565.1"/>
    <property type="molecule type" value="Genomic_DNA"/>
</dbReference>